<sequence length="94" mass="10667">MCITRILRGPDDKTQVPGCFHSSFGESASSGSNFSSSVFTALLMSRKKIPCFLKTLLAVALCLRFFYIVHRTIFEDNMENIEMLRDDDMENMCS</sequence>
<dbReference type="EMBL" id="DF973593">
    <property type="protein sequence ID" value="GAU35503.1"/>
    <property type="molecule type" value="Genomic_DNA"/>
</dbReference>
<keyword evidence="1" id="KW-0812">Transmembrane</keyword>
<dbReference type="Proteomes" id="UP000242715">
    <property type="component" value="Unassembled WGS sequence"/>
</dbReference>
<gene>
    <name evidence="2" type="ORF">TSUD_155340</name>
</gene>
<name>A0A2Z6N071_TRISU</name>
<keyword evidence="1" id="KW-0472">Membrane</keyword>
<keyword evidence="3" id="KW-1185">Reference proteome</keyword>
<evidence type="ECO:0000313" key="2">
    <source>
        <dbReference type="EMBL" id="GAU35503.1"/>
    </source>
</evidence>
<feature type="transmembrane region" description="Helical" evidence="1">
    <location>
        <begin position="51"/>
        <end position="69"/>
    </location>
</feature>
<accession>A0A2Z6N071</accession>
<reference evidence="3" key="1">
    <citation type="journal article" date="2017" name="Front. Plant Sci.">
        <title>Climate Clever Clovers: New Paradigm to Reduce the Environmental Footprint of Ruminants by Breeding Low Methanogenic Forages Utilizing Haplotype Variation.</title>
        <authorList>
            <person name="Kaur P."/>
            <person name="Appels R."/>
            <person name="Bayer P.E."/>
            <person name="Keeble-Gagnere G."/>
            <person name="Wang J."/>
            <person name="Hirakawa H."/>
            <person name="Shirasawa K."/>
            <person name="Vercoe P."/>
            <person name="Stefanova K."/>
            <person name="Durmic Z."/>
            <person name="Nichols P."/>
            <person name="Revell C."/>
            <person name="Isobe S.N."/>
            <person name="Edwards D."/>
            <person name="Erskine W."/>
        </authorList>
    </citation>
    <scope>NUCLEOTIDE SEQUENCE [LARGE SCALE GENOMIC DNA]</scope>
    <source>
        <strain evidence="3">cv. Daliak</strain>
    </source>
</reference>
<evidence type="ECO:0000256" key="1">
    <source>
        <dbReference type="SAM" id="Phobius"/>
    </source>
</evidence>
<keyword evidence="1" id="KW-1133">Transmembrane helix</keyword>
<evidence type="ECO:0000313" key="3">
    <source>
        <dbReference type="Proteomes" id="UP000242715"/>
    </source>
</evidence>
<dbReference type="AlphaFoldDB" id="A0A2Z6N071"/>
<proteinExistence type="predicted"/>
<organism evidence="2 3">
    <name type="scientific">Trifolium subterraneum</name>
    <name type="common">Subterranean clover</name>
    <dbReference type="NCBI Taxonomy" id="3900"/>
    <lineage>
        <taxon>Eukaryota</taxon>
        <taxon>Viridiplantae</taxon>
        <taxon>Streptophyta</taxon>
        <taxon>Embryophyta</taxon>
        <taxon>Tracheophyta</taxon>
        <taxon>Spermatophyta</taxon>
        <taxon>Magnoliopsida</taxon>
        <taxon>eudicotyledons</taxon>
        <taxon>Gunneridae</taxon>
        <taxon>Pentapetalae</taxon>
        <taxon>rosids</taxon>
        <taxon>fabids</taxon>
        <taxon>Fabales</taxon>
        <taxon>Fabaceae</taxon>
        <taxon>Papilionoideae</taxon>
        <taxon>50 kb inversion clade</taxon>
        <taxon>NPAAA clade</taxon>
        <taxon>Hologalegina</taxon>
        <taxon>IRL clade</taxon>
        <taxon>Trifolieae</taxon>
        <taxon>Trifolium</taxon>
    </lineage>
</organism>
<protein>
    <submittedName>
        <fullName evidence="2">Uncharacterized protein</fullName>
    </submittedName>
</protein>